<sequence length="112" mass="12232">MARLTWGEVEKIQELRRDGKSIRAISDVTGHAVATVHKYADSEYDSDETVTCPECGHEFHAGEEQLKEQLSSGAVLVAHIQALHSRGQSVRTIAAKTGVPRSTVHRILGGTR</sequence>
<dbReference type="InterPro" id="IPR005471">
    <property type="entry name" value="Tscrpt_reg_IclR_N"/>
</dbReference>
<dbReference type="GO" id="GO:0003677">
    <property type="term" value="F:DNA binding"/>
    <property type="evidence" value="ECO:0007669"/>
    <property type="project" value="InterPro"/>
</dbReference>
<comment type="caution">
    <text evidence="2">The sequence shown here is derived from an EMBL/GenBank/DDBJ whole genome shotgun (WGS) entry which is preliminary data.</text>
</comment>
<reference evidence="2 3" key="1">
    <citation type="journal article" date="2012" name="J. Bacteriol.">
        <title>Draft genome sequence of the nitrophenol-degrading actinomycete Rhodococcus imtechensis RKJ300.</title>
        <authorList>
            <person name="Vikram S."/>
            <person name="Kumar S."/>
            <person name="Subramanian S."/>
            <person name="Raghava G.P."/>
        </authorList>
    </citation>
    <scope>NUCLEOTIDE SEQUENCE [LARGE SCALE GENOMIC DNA]</scope>
    <source>
        <strain evidence="2 3">RKJ300</strain>
    </source>
</reference>
<dbReference type="GO" id="GO:0006355">
    <property type="term" value="P:regulation of DNA-templated transcription"/>
    <property type="evidence" value="ECO:0007669"/>
    <property type="project" value="InterPro"/>
</dbReference>
<gene>
    <name evidence="2" type="ORF">W59_08379</name>
</gene>
<dbReference type="Pfam" id="PF09339">
    <property type="entry name" value="HTH_IclR"/>
    <property type="match status" value="1"/>
</dbReference>
<organism evidence="2 3">
    <name type="scientific">Rhodococcus opacus RKJ300 = JCM 13270</name>
    <dbReference type="NCBI Taxonomy" id="1165867"/>
    <lineage>
        <taxon>Bacteria</taxon>
        <taxon>Bacillati</taxon>
        <taxon>Actinomycetota</taxon>
        <taxon>Actinomycetes</taxon>
        <taxon>Mycobacteriales</taxon>
        <taxon>Nocardiaceae</taxon>
        <taxon>Rhodococcus</taxon>
    </lineage>
</organism>
<evidence type="ECO:0000259" key="1">
    <source>
        <dbReference type="Pfam" id="PF09339"/>
    </source>
</evidence>
<dbReference type="Gene3D" id="1.10.10.10">
    <property type="entry name" value="Winged helix-like DNA-binding domain superfamily/Winged helix DNA-binding domain"/>
    <property type="match status" value="1"/>
</dbReference>
<accession>I0WV00</accession>
<protein>
    <recommendedName>
        <fullName evidence="1">HTH iclR-type domain-containing protein</fullName>
    </recommendedName>
</protein>
<dbReference type="Proteomes" id="UP000006447">
    <property type="component" value="Unassembled WGS sequence"/>
</dbReference>
<dbReference type="RefSeq" id="WP_007296808.1">
    <property type="nucleotide sequence ID" value="NZ_AJJH01000039.1"/>
</dbReference>
<proteinExistence type="predicted"/>
<dbReference type="InterPro" id="IPR036388">
    <property type="entry name" value="WH-like_DNA-bd_sf"/>
</dbReference>
<evidence type="ECO:0000313" key="3">
    <source>
        <dbReference type="Proteomes" id="UP000006447"/>
    </source>
</evidence>
<name>I0WV00_RHOOP</name>
<evidence type="ECO:0000313" key="2">
    <source>
        <dbReference type="EMBL" id="EID80216.1"/>
    </source>
</evidence>
<feature type="domain" description="HTH iclR-type" evidence="1">
    <location>
        <begin position="84"/>
        <end position="108"/>
    </location>
</feature>
<dbReference type="EMBL" id="AJJH01000039">
    <property type="protein sequence ID" value="EID80216.1"/>
    <property type="molecule type" value="Genomic_DNA"/>
</dbReference>
<dbReference type="AlphaFoldDB" id="I0WV00"/>
<dbReference type="CDD" id="cd16448">
    <property type="entry name" value="RING-H2"/>
    <property type="match status" value="1"/>
</dbReference>
<dbReference type="PATRIC" id="fig|1165867.3.peg.1692"/>